<sequence length="197" mass="21853">MAISDALVSGSPRWPEPVDPLPKGPRNQLLRSPEARVHPVFLERWSPRSFIPEPIPPEEPRSLFEAARWAPSANNVQPWLFLYAQRSEDRQRFLEGLHPRNRAWAARAPVLAYLLARTHLPGPEGTGPVPNPNARFDAGAAWMALALQARFPGLSTHAMGDLERPGVYSILGVSPEEFEILVGIAIGRSRDRDALPP</sequence>
<comment type="similarity">
    <text evidence="1">Belongs to the nitroreductase family.</text>
</comment>
<feature type="region of interest" description="Disordered" evidence="3">
    <location>
        <begin position="1"/>
        <end position="29"/>
    </location>
</feature>
<proteinExistence type="inferred from homology"/>
<reference evidence="5" key="1">
    <citation type="submission" date="2013-08" db="EMBL/GenBank/DDBJ databases">
        <authorList>
            <person name="Mendez C."/>
            <person name="Richter M."/>
            <person name="Ferrer M."/>
            <person name="Sanchez J."/>
        </authorList>
    </citation>
    <scope>NUCLEOTIDE SEQUENCE</scope>
</reference>
<keyword evidence="2 5" id="KW-0560">Oxidoreductase</keyword>
<gene>
    <name evidence="5" type="ORF">B1B_02938</name>
</gene>
<organism evidence="5">
    <name type="scientific">mine drainage metagenome</name>
    <dbReference type="NCBI Taxonomy" id="410659"/>
    <lineage>
        <taxon>unclassified sequences</taxon>
        <taxon>metagenomes</taxon>
        <taxon>ecological metagenomes</taxon>
    </lineage>
</organism>
<dbReference type="InterPro" id="IPR000415">
    <property type="entry name" value="Nitroreductase-like"/>
</dbReference>
<evidence type="ECO:0000259" key="4">
    <source>
        <dbReference type="Pfam" id="PF00881"/>
    </source>
</evidence>
<dbReference type="PANTHER" id="PTHR43673:SF10">
    <property type="entry name" value="NADH DEHYDROGENASE_NAD(P)H NITROREDUCTASE XCC3605-RELATED"/>
    <property type="match status" value="1"/>
</dbReference>
<name>T1BVQ6_9ZZZZ</name>
<evidence type="ECO:0000256" key="1">
    <source>
        <dbReference type="ARBA" id="ARBA00007118"/>
    </source>
</evidence>
<dbReference type="SUPFAM" id="SSF55469">
    <property type="entry name" value="FMN-dependent nitroreductase-like"/>
    <property type="match status" value="1"/>
</dbReference>
<evidence type="ECO:0000256" key="2">
    <source>
        <dbReference type="ARBA" id="ARBA00023002"/>
    </source>
</evidence>
<reference evidence="5" key="2">
    <citation type="journal article" date="2014" name="ISME J.">
        <title>Microbial stratification in low pH oxic and suboxic macroscopic growths along an acid mine drainage.</title>
        <authorList>
            <person name="Mendez-Garcia C."/>
            <person name="Mesa V."/>
            <person name="Sprenger R.R."/>
            <person name="Richter M."/>
            <person name="Diez M.S."/>
            <person name="Solano J."/>
            <person name="Bargiela R."/>
            <person name="Golyshina O.V."/>
            <person name="Manteca A."/>
            <person name="Ramos J.L."/>
            <person name="Gallego J.R."/>
            <person name="Llorente I."/>
            <person name="Martins Dos Santos V.A."/>
            <person name="Jensen O.N."/>
            <person name="Pelaez A.I."/>
            <person name="Sanchez J."/>
            <person name="Ferrer M."/>
        </authorList>
    </citation>
    <scope>NUCLEOTIDE SEQUENCE</scope>
</reference>
<dbReference type="AlphaFoldDB" id="T1BVQ6"/>
<dbReference type="EMBL" id="AUZY01001771">
    <property type="protein sequence ID" value="EQD73967.1"/>
    <property type="molecule type" value="Genomic_DNA"/>
</dbReference>
<evidence type="ECO:0000313" key="5">
    <source>
        <dbReference type="EMBL" id="EQD73967.1"/>
    </source>
</evidence>
<accession>T1BVQ6</accession>
<dbReference type="Gene3D" id="3.40.109.10">
    <property type="entry name" value="NADH Oxidase"/>
    <property type="match status" value="1"/>
</dbReference>
<feature type="domain" description="Nitroreductase" evidence="4">
    <location>
        <begin position="43"/>
        <end position="95"/>
    </location>
</feature>
<feature type="non-terminal residue" evidence="5">
    <location>
        <position position="197"/>
    </location>
</feature>
<comment type="caution">
    <text evidence="5">The sequence shown here is derived from an EMBL/GenBank/DDBJ whole genome shotgun (WGS) entry which is preliminary data.</text>
</comment>
<feature type="compositionally biased region" description="Pro residues" evidence="3">
    <location>
        <begin position="14"/>
        <end position="23"/>
    </location>
</feature>
<dbReference type="InterPro" id="IPR029479">
    <property type="entry name" value="Nitroreductase"/>
</dbReference>
<dbReference type="PANTHER" id="PTHR43673">
    <property type="entry name" value="NAD(P)H NITROREDUCTASE YDGI-RELATED"/>
    <property type="match status" value="1"/>
</dbReference>
<evidence type="ECO:0000256" key="3">
    <source>
        <dbReference type="SAM" id="MobiDB-lite"/>
    </source>
</evidence>
<dbReference type="EC" id="1.6.99.3" evidence="5"/>
<dbReference type="GO" id="GO:0016491">
    <property type="term" value="F:oxidoreductase activity"/>
    <property type="evidence" value="ECO:0007669"/>
    <property type="project" value="UniProtKB-KW"/>
</dbReference>
<protein>
    <submittedName>
        <fullName evidence="5">Nitroreductase-like protein</fullName>
        <ecNumber evidence="5">1.6.99.3</ecNumber>
    </submittedName>
</protein>
<dbReference type="Pfam" id="PF00881">
    <property type="entry name" value="Nitroreductase"/>
    <property type="match status" value="1"/>
</dbReference>